<dbReference type="EMBL" id="PZQS01000009">
    <property type="protein sequence ID" value="PVD24247.1"/>
    <property type="molecule type" value="Genomic_DNA"/>
</dbReference>
<comment type="subcellular location">
    <subcellularLocation>
        <location evidence="1">Nucleus</location>
    </subcellularLocation>
</comment>
<dbReference type="Proteomes" id="UP000245119">
    <property type="component" value="Linkage Group LG9"/>
</dbReference>
<keyword evidence="3" id="KW-0647">Proteasome</keyword>
<evidence type="ECO:0000256" key="1">
    <source>
        <dbReference type="ARBA" id="ARBA00004123"/>
    </source>
</evidence>
<evidence type="ECO:0008006" key="6">
    <source>
        <dbReference type="Google" id="ProtNLM"/>
    </source>
</evidence>
<dbReference type="Pfam" id="PF00227">
    <property type="entry name" value="Proteasome"/>
    <property type="match status" value="1"/>
</dbReference>
<proteinExistence type="predicted"/>
<reference evidence="4 5" key="1">
    <citation type="submission" date="2018-04" db="EMBL/GenBank/DDBJ databases">
        <title>The genome of golden apple snail Pomacea canaliculata provides insight into stress tolerance and invasive adaptation.</title>
        <authorList>
            <person name="Liu C."/>
            <person name="Liu B."/>
            <person name="Ren Y."/>
            <person name="Zhang Y."/>
            <person name="Wang H."/>
            <person name="Li S."/>
            <person name="Jiang F."/>
            <person name="Yin L."/>
            <person name="Zhang G."/>
            <person name="Qian W."/>
            <person name="Fan W."/>
        </authorList>
    </citation>
    <scope>NUCLEOTIDE SEQUENCE [LARGE SCALE GENOMIC DNA]</scope>
    <source>
        <strain evidence="4">SZHN2017</strain>
        <tissue evidence="4">Muscle</tissue>
    </source>
</reference>
<organism evidence="4 5">
    <name type="scientific">Pomacea canaliculata</name>
    <name type="common">Golden apple snail</name>
    <dbReference type="NCBI Taxonomy" id="400727"/>
    <lineage>
        <taxon>Eukaryota</taxon>
        <taxon>Metazoa</taxon>
        <taxon>Spiralia</taxon>
        <taxon>Lophotrochozoa</taxon>
        <taxon>Mollusca</taxon>
        <taxon>Gastropoda</taxon>
        <taxon>Caenogastropoda</taxon>
        <taxon>Architaenioglossa</taxon>
        <taxon>Ampullarioidea</taxon>
        <taxon>Ampullariidae</taxon>
        <taxon>Pomacea</taxon>
    </lineage>
</organism>
<dbReference type="PANTHER" id="PTHR32194:SF2">
    <property type="entry name" value="PROTEASOME SUBUNIT BETA TYPE-1"/>
    <property type="match status" value="1"/>
</dbReference>
<dbReference type="SUPFAM" id="SSF56235">
    <property type="entry name" value="N-terminal nucleophile aminohydrolases (Ntn hydrolases)"/>
    <property type="match status" value="1"/>
</dbReference>
<evidence type="ECO:0000256" key="2">
    <source>
        <dbReference type="ARBA" id="ARBA00022490"/>
    </source>
</evidence>
<evidence type="ECO:0000313" key="4">
    <source>
        <dbReference type="EMBL" id="PVD24247.1"/>
    </source>
</evidence>
<keyword evidence="5" id="KW-1185">Reference proteome</keyword>
<gene>
    <name evidence="4" type="ORF">C0Q70_14718</name>
</gene>
<protein>
    <recommendedName>
        <fullName evidence="6">Proteasome subunit beta</fullName>
    </recommendedName>
</protein>
<dbReference type="InterPro" id="IPR029055">
    <property type="entry name" value="Ntn_hydrolases_N"/>
</dbReference>
<dbReference type="GO" id="GO:0005839">
    <property type="term" value="C:proteasome core complex"/>
    <property type="evidence" value="ECO:0007669"/>
    <property type="project" value="InterPro"/>
</dbReference>
<sequence length="160" mass="17915">MMMAAVGQAGDTVMFTELIGKNLQLYKMKNGYEMSLHAAVNFTRRILAEMLRSQKPKMVNLLMAGVDEGGPALYFIDYIATMVKLPFAVHGYGGMFTMSILDKYYKPGMQRTEALNLLKMCMNEIQTRFVIDTPRFMVRVVTAKGVEDLGLVDPKAKGTI</sequence>
<dbReference type="InterPro" id="IPR023333">
    <property type="entry name" value="Proteasome_suB-type"/>
</dbReference>
<dbReference type="OrthoDB" id="268428at2759"/>
<dbReference type="AlphaFoldDB" id="A0A2T7NSU0"/>
<dbReference type="GO" id="GO:0005737">
    <property type="term" value="C:cytoplasm"/>
    <property type="evidence" value="ECO:0007669"/>
    <property type="project" value="TreeGrafter"/>
</dbReference>
<name>A0A2T7NSU0_POMCA</name>
<dbReference type="PANTHER" id="PTHR32194">
    <property type="entry name" value="METALLOPROTEASE TLDD"/>
    <property type="match status" value="1"/>
</dbReference>
<evidence type="ECO:0000313" key="5">
    <source>
        <dbReference type="Proteomes" id="UP000245119"/>
    </source>
</evidence>
<evidence type="ECO:0000256" key="3">
    <source>
        <dbReference type="ARBA" id="ARBA00022942"/>
    </source>
</evidence>
<dbReference type="STRING" id="400727.A0A2T7NSU0"/>
<dbReference type="GO" id="GO:0005634">
    <property type="term" value="C:nucleus"/>
    <property type="evidence" value="ECO:0007669"/>
    <property type="project" value="UniProtKB-SubCell"/>
</dbReference>
<accession>A0A2T7NSU0</accession>
<comment type="caution">
    <text evidence="4">The sequence shown here is derived from an EMBL/GenBank/DDBJ whole genome shotgun (WGS) entry which is preliminary data.</text>
</comment>
<dbReference type="Gene3D" id="3.60.20.10">
    <property type="entry name" value="Glutamine Phosphoribosylpyrophosphate, subunit 1, domain 1"/>
    <property type="match status" value="1"/>
</dbReference>
<dbReference type="InterPro" id="IPR001353">
    <property type="entry name" value="Proteasome_sua/b"/>
</dbReference>
<keyword evidence="2" id="KW-0963">Cytoplasm</keyword>
<dbReference type="GO" id="GO:0051603">
    <property type="term" value="P:proteolysis involved in protein catabolic process"/>
    <property type="evidence" value="ECO:0007669"/>
    <property type="project" value="InterPro"/>
</dbReference>